<sequence>MERVRLPTSRQRRGRFVLTVTLAAVAVLLAGCFDPLDRAGSRDPDPNHIVVGSGGVLEAQIIGQIYIDALKANDFQVTDQLNSGTRERYVPALKAGDIDLTPDFIGNLLYYLASNNSAVSAERAEQISTITDLPGIEAAMPEALGPDLAIGEPAPGSDSDSVTVTSTTADRYRLKTIGDLAELSKRQTVTFMANSEFATRSVGVPGLEKNYGLRVEFRPNNDSGGQATINELTSGRVTAADIYTTTPAITTENLVVLEDPKNNFPANNIVPLIAKSKVTPKLLEVLNAVSAKLTVTELRDLNYAVSGPRKLEVEQAASEWVDRWNLNEKIGQR</sequence>
<organism evidence="2 3">
    <name type="scientific">Williamsia serinedens</name>
    <dbReference type="NCBI Taxonomy" id="391736"/>
    <lineage>
        <taxon>Bacteria</taxon>
        <taxon>Bacillati</taxon>
        <taxon>Actinomycetota</taxon>
        <taxon>Actinomycetes</taxon>
        <taxon>Mycobacteriales</taxon>
        <taxon>Nocardiaceae</taxon>
        <taxon>Williamsia</taxon>
    </lineage>
</organism>
<accession>A0ABT1GZ21</accession>
<feature type="domain" description="ABC-type glycine betaine transport system substrate-binding" evidence="1">
    <location>
        <begin position="48"/>
        <end position="322"/>
    </location>
</feature>
<evidence type="ECO:0000313" key="3">
    <source>
        <dbReference type="Proteomes" id="UP001205740"/>
    </source>
</evidence>
<reference evidence="2 3" key="1">
    <citation type="submission" date="2022-06" db="EMBL/GenBank/DDBJ databases">
        <title>Genomic Encyclopedia of Archaeal and Bacterial Type Strains, Phase II (KMG-II): from individual species to whole genera.</title>
        <authorList>
            <person name="Goeker M."/>
        </authorList>
    </citation>
    <scope>NUCLEOTIDE SEQUENCE [LARGE SCALE GENOMIC DNA]</scope>
    <source>
        <strain evidence="2 3">DSM 45037</strain>
    </source>
</reference>
<dbReference type="SUPFAM" id="SSF53850">
    <property type="entry name" value="Periplasmic binding protein-like II"/>
    <property type="match status" value="1"/>
</dbReference>
<dbReference type="CDD" id="cd13606">
    <property type="entry name" value="PBP2_ProX_like"/>
    <property type="match status" value="1"/>
</dbReference>
<name>A0ABT1GZ21_9NOCA</name>
<protein>
    <submittedName>
        <fullName evidence="2">Osmoprotectant transport system substrate-binding protein</fullName>
    </submittedName>
</protein>
<dbReference type="Pfam" id="PF04069">
    <property type="entry name" value="OpuAC"/>
    <property type="match status" value="1"/>
</dbReference>
<comment type="caution">
    <text evidence="2">The sequence shown here is derived from an EMBL/GenBank/DDBJ whole genome shotgun (WGS) entry which is preliminary data.</text>
</comment>
<proteinExistence type="predicted"/>
<dbReference type="InterPro" id="IPR007210">
    <property type="entry name" value="ABC_Gly_betaine_transp_sub-bd"/>
</dbReference>
<dbReference type="EMBL" id="JAMTCG010000002">
    <property type="protein sequence ID" value="MCP2160245.1"/>
    <property type="molecule type" value="Genomic_DNA"/>
</dbReference>
<evidence type="ECO:0000313" key="2">
    <source>
        <dbReference type="EMBL" id="MCP2160245.1"/>
    </source>
</evidence>
<keyword evidence="3" id="KW-1185">Reference proteome</keyword>
<dbReference type="Gene3D" id="3.40.190.120">
    <property type="entry name" value="Osmoprotection protein (prox), domain 2"/>
    <property type="match status" value="1"/>
</dbReference>
<dbReference type="Proteomes" id="UP001205740">
    <property type="component" value="Unassembled WGS sequence"/>
</dbReference>
<evidence type="ECO:0000259" key="1">
    <source>
        <dbReference type="Pfam" id="PF04069"/>
    </source>
</evidence>
<gene>
    <name evidence="2" type="ORF">LX12_001424</name>
</gene>
<dbReference type="PROSITE" id="PS51257">
    <property type="entry name" value="PROKAR_LIPOPROTEIN"/>
    <property type="match status" value="1"/>
</dbReference>
<dbReference type="Gene3D" id="3.40.190.10">
    <property type="entry name" value="Periplasmic binding protein-like II"/>
    <property type="match status" value="1"/>
</dbReference>